<evidence type="ECO:0000256" key="1">
    <source>
        <dbReference type="SAM" id="Phobius"/>
    </source>
</evidence>
<dbReference type="AlphaFoldDB" id="A0ABD3VPW8"/>
<evidence type="ECO:0000313" key="3">
    <source>
        <dbReference type="Proteomes" id="UP001634394"/>
    </source>
</evidence>
<feature type="transmembrane region" description="Helical" evidence="1">
    <location>
        <begin position="122"/>
        <end position="146"/>
    </location>
</feature>
<feature type="transmembrane region" description="Helical" evidence="1">
    <location>
        <begin position="166"/>
        <end position="191"/>
    </location>
</feature>
<reference evidence="2 3" key="1">
    <citation type="submission" date="2024-11" db="EMBL/GenBank/DDBJ databases">
        <title>Chromosome-level genome assembly of the freshwater bivalve Anodonta woodiana.</title>
        <authorList>
            <person name="Chen X."/>
        </authorList>
    </citation>
    <scope>NUCLEOTIDE SEQUENCE [LARGE SCALE GENOMIC DNA]</scope>
    <source>
        <strain evidence="2">MN2024</strain>
        <tissue evidence="2">Gills</tissue>
    </source>
</reference>
<gene>
    <name evidence="2" type="ORF">ACJMK2_008671</name>
</gene>
<keyword evidence="1" id="KW-0472">Membrane</keyword>
<keyword evidence="1" id="KW-1133">Transmembrane helix</keyword>
<protein>
    <submittedName>
        <fullName evidence="2">Uncharacterized protein</fullName>
    </submittedName>
</protein>
<comment type="caution">
    <text evidence="2">The sequence shown here is derived from an EMBL/GenBank/DDBJ whole genome shotgun (WGS) entry which is preliminary data.</text>
</comment>
<proteinExistence type="predicted"/>
<dbReference type="EMBL" id="JBJQND010000011">
    <property type="protein sequence ID" value="KAL3862718.1"/>
    <property type="molecule type" value="Genomic_DNA"/>
</dbReference>
<feature type="transmembrane region" description="Helical" evidence="1">
    <location>
        <begin position="85"/>
        <end position="115"/>
    </location>
</feature>
<organism evidence="2 3">
    <name type="scientific">Sinanodonta woodiana</name>
    <name type="common">Chinese pond mussel</name>
    <name type="synonym">Anodonta woodiana</name>
    <dbReference type="NCBI Taxonomy" id="1069815"/>
    <lineage>
        <taxon>Eukaryota</taxon>
        <taxon>Metazoa</taxon>
        <taxon>Spiralia</taxon>
        <taxon>Lophotrochozoa</taxon>
        <taxon>Mollusca</taxon>
        <taxon>Bivalvia</taxon>
        <taxon>Autobranchia</taxon>
        <taxon>Heteroconchia</taxon>
        <taxon>Palaeoheterodonta</taxon>
        <taxon>Unionida</taxon>
        <taxon>Unionoidea</taxon>
        <taxon>Unionidae</taxon>
        <taxon>Unioninae</taxon>
        <taxon>Sinanodonta</taxon>
    </lineage>
</organism>
<feature type="transmembrane region" description="Helical" evidence="1">
    <location>
        <begin position="21"/>
        <end position="41"/>
    </location>
</feature>
<keyword evidence="3" id="KW-1185">Reference proteome</keyword>
<evidence type="ECO:0000313" key="2">
    <source>
        <dbReference type="EMBL" id="KAL3862718.1"/>
    </source>
</evidence>
<accession>A0ABD3VPW8</accession>
<keyword evidence="1" id="KW-0812">Transmembrane</keyword>
<name>A0ABD3VPW8_SINWO</name>
<sequence length="222" mass="25266">MCRAILQGVPVYLAIGHIQMVKVMIGFLISSLMLQVVTFTIPGWRVLRNETSGIGDYMALMYDVRCDQEGCETHLISEDEAKKDFLFHFITGIIEGIVPILFTSLSLVVLILVILKPRWQEPFFLISTWSLGTAMVLQWVLAATFAEIHRRSNRDEFKLKGYSFPVPWNVVLHSFSAFLTTMVMFASFLILMNRFVLNAMANDEMEEEVVTVTDESEAESLI</sequence>
<dbReference type="Proteomes" id="UP001634394">
    <property type="component" value="Unassembled WGS sequence"/>
</dbReference>